<gene>
    <name evidence="3" type="primary">Aste57867_22881</name>
    <name evidence="2" type="ORF">As57867_022810</name>
    <name evidence="3" type="ORF">ASTE57867_22881</name>
</gene>
<accession>A0A485LMB0</accession>
<feature type="region of interest" description="Disordered" evidence="1">
    <location>
        <begin position="78"/>
        <end position="97"/>
    </location>
</feature>
<evidence type="ECO:0000256" key="1">
    <source>
        <dbReference type="SAM" id="MobiDB-lite"/>
    </source>
</evidence>
<dbReference type="EMBL" id="VJMH01007216">
    <property type="protein sequence ID" value="KAF0685179.1"/>
    <property type="molecule type" value="Genomic_DNA"/>
</dbReference>
<reference evidence="3 4" key="1">
    <citation type="submission" date="2019-03" db="EMBL/GenBank/DDBJ databases">
        <authorList>
            <person name="Gaulin E."/>
            <person name="Dumas B."/>
        </authorList>
    </citation>
    <scope>NUCLEOTIDE SEQUENCE [LARGE SCALE GENOMIC DNA]</scope>
    <source>
        <strain evidence="3">CBS 568.67</strain>
    </source>
</reference>
<evidence type="ECO:0000313" key="4">
    <source>
        <dbReference type="Proteomes" id="UP000332933"/>
    </source>
</evidence>
<organism evidence="3 4">
    <name type="scientific">Aphanomyces stellatus</name>
    <dbReference type="NCBI Taxonomy" id="120398"/>
    <lineage>
        <taxon>Eukaryota</taxon>
        <taxon>Sar</taxon>
        <taxon>Stramenopiles</taxon>
        <taxon>Oomycota</taxon>
        <taxon>Saprolegniomycetes</taxon>
        <taxon>Saprolegniales</taxon>
        <taxon>Verrucalvaceae</taxon>
        <taxon>Aphanomyces</taxon>
    </lineage>
</organism>
<dbReference type="Proteomes" id="UP000332933">
    <property type="component" value="Unassembled WGS sequence"/>
</dbReference>
<name>A0A485LMB0_9STRA</name>
<protein>
    <submittedName>
        <fullName evidence="3">Aste57867_22881 protein</fullName>
    </submittedName>
</protein>
<dbReference type="EMBL" id="CAADRA010007242">
    <property type="protein sequence ID" value="VFT99531.1"/>
    <property type="molecule type" value="Genomic_DNA"/>
</dbReference>
<keyword evidence="4" id="KW-1185">Reference proteome</keyword>
<reference evidence="2" key="2">
    <citation type="submission" date="2019-06" db="EMBL/GenBank/DDBJ databases">
        <title>Genomics analysis of Aphanomyces spp. identifies a new class of oomycete effector associated with host adaptation.</title>
        <authorList>
            <person name="Gaulin E."/>
        </authorList>
    </citation>
    <scope>NUCLEOTIDE SEQUENCE</scope>
    <source>
        <strain evidence="2">CBS 578.67</strain>
    </source>
</reference>
<sequence>MPTCCQHFYAFVTCGGDICDLIQCLCMYCVCCHDKPDDQLDLSKPMVLPTKSTMVAYPLSPAPQSAAVVGGYGAIPTQEQPTVNQEPKKPENYGIAV</sequence>
<proteinExistence type="predicted"/>
<evidence type="ECO:0000313" key="2">
    <source>
        <dbReference type="EMBL" id="KAF0685179.1"/>
    </source>
</evidence>
<dbReference type="OrthoDB" id="10532731at2759"/>
<dbReference type="AlphaFoldDB" id="A0A485LMB0"/>
<evidence type="ECO:0000313" key="3">
    <source>
        <dbReference type="EMBL" id="VFT99531.1"/>
    </source>
</evidence>